<reference evidence="2 3" key="1">
    <citation type="submission" date="2016-04" db="EMBL/GenBank/DDBJ databases">
        <title>A degradative enzymes factory behind the ericoid mycorrhizal symbiosis.</title>
        <authorList>
            <consortium name="DOE Joint Genome Institute"/>
            <person name="Martino E."/>
            <person name="Morin E."/>
            <person name="Grelet G."/>
            <person name="Kuo A."/>
            <person name="Kohler A."/>
            <person name="Daghino S."/>
            <person name="Barry K."/>
            <person name="Choi C."/>
            <person name="Cichocki N."/>
            <person name="Clum A."/>
            <person name="Copeland A."/>
            <person name="Hainaut M."/>
            <person name="Haridas S."/>
            <person name="Labutti K."/>
            <person name="Lindquist E."/>
            <person name="Lipzen A."/>
            <person name="Khouja H.-R."/>
            <person name="Murat C."/>
            <person name="Ohm R."/>
            <person name="Olson A."/>
            <person name="Spatafora J."/>
            <person name="Veneault-Fourrey C."/>
            <person name="Henrissat B."/>
            <person name="Grigoriev I."/>
            <person name="Martin F."/>
            <person name="Perotto S."/>
        </authorList>
    </citation>
    <scope>NUCLEOTIDE SEQUENCE [LARGE SCALE GENOMIC DNA]</scope>
    <source>
        <strain evidence="2 3">E</strain>
    </source>
</reference>
<dbReference type="EMBL" id="KZ613848">
    <property type="protein sequence ID" value="PMD56328.1"/>
    <property type="molecule type" value="Genomic_DNA"/>
</dbReference>
<evidence type="ECO:0000313" key="2">
    <source>
        <dbReference type="EMBL" id="PMD56328.1"/>
    </source>
</evidence>
<evidence type="ECO:0000313" key="3">
    <source>
        <dbReference type="Proteomes" id="UP000235371"/>
    </source>
</evidence>
<gene>
    <name evidence="2" type="ORF">K444DRAFT_59814</name>
</gene>
<proteinExistence type="predicted"/>
<dbReference type="Pfam" id="PF20150">
    <property type="entry name" value="2EXR"/>
    <property type="match status" value="1"/>
</dbReference>
<name>A0A2J6SZW6_9HELO</name>
<feature type="domain" description="2EXR" evidence="1">
    <location>
        <begin position="41"/>
        <end position="97"/>
    </location>
</feature>
<dbReference type="AlphaFoldDB" id="A0A2J6SZW6"/>
<dbReference type="InterPro" id="IPR045518">
    <property type="entry name" value="2EXR"/>
</dbReference>
<dbReference type="RefSeq" id="XP_024733232.1">
    <property type="nucleotide sequence ID" value="XM_024878522.1"/>
</dbReference>
<dbReference type="OrthoDB" id="3473305at2759"/>
<dbReference type="GeneID" id="36586599"/>
<organism evidence="2 3">
    <name type="scientific">Hyaloscypha bicolor E</name>
    <dbReference type="NCBI Taxonomy" id="1095630"/>
    <lineage>
        <taxon>Eukaryota</taxon>
        <taxon>Fungi</taxon>
        <taxon>Dikarya</taxon>
        <taxon>Ascomycota</taxon>
        <taxon>Pezizomycotina</taxon>
        <taxon>Leotiomycetes</taxon>
        <taxon>Helotiales</taxon>
        <taxon>Hyaloscyphaceae</taxon>
        <taxon>Hyaloscypha</taxon>
        <taxon>Hyaloscypha bicolor</taxon>
    </lineage>
</organism>
<dbReference type="Proteomes" id="UP000235371">
    <property type="component" value="Unassembled WGS sequence"/>
</dbReference>
<protein>
    <recommendedName>
        <fullName evidence="1">2EXR domain-containing protein</fullName>
    </recommendedName>
</protein>
<evidence type="ECO:0000259" key="1">
    <source>
        <dbReference type="Pfam" id="PF20150"/>
    </source>
</evidence>
<keyword evidence="3" id="KW-1185">Reference proteome</keyword>
<sequence length="98" mass="11089">MNSNRRLTLARVSLKPVQRPPALVQRQQLTTVSPTPAPAKFHLFPLLPTELRLQIWTTFLITPCTITIIQCQNPHNRFLPRFSNSSGPPALLSINHEV</sequence>
<dbReference type="InParanoid" id="A0A2J6SZW6"/>
<accession>A0A2J6SZW6</accession>